<dbReference type="SUPFAM" id="SSF55729">
    <property type="entry name" value="Acyl-CoA N-acyltransferases (Nat)"/>
    <property type="match status" value="1"/>
</dbReference>
<gene>
    <name evidence="4" type="ORF">ACFPOE_03860</name>
</gene>
<dbReference type="EC" id="2.3.-.-" evidence="4"/>
<dbReference type="EMBL" id="JBHSMF010000002">
    <property type="protein sequence ID" value="MFC5496659.1"/>
    <property type="molecule type" value="Genomic_DNA"/>
</dbReference>
<accession>A0ABW0NCM6</accession>
<protein>
    <submittedName>
        <fullName evidence="4">GNAT family N-acetyltransferase</fullName>
        <ecNumber evidence="4">2.3.-.-</ecNumber>
    </submittedName>
</protein>
<reference evidence="5" key="1">
    <citation type="journal article" date="2019" name="Int. J. Syst. Evol. Microbiol.">
        <title>The Global Catalogue of Microorganisms (GCM) 10K type strain sequencing project: providing services to taxonomists for standard genome sequencing and annotation.</title>
        <authorList>
            <consortium name="The Broad Institute Genomics Platform"/>
            <consortium name="The Broad Institute Genome Sequencing Center for Infectious Disease"/>
            <person name="Wu L."/>
            <person name="Ma J."/>
        </authorList>
    </citation>
    <scope>NUCLEOTIDE SEQUENCE [LARGE SCALE GENOMIC DNA]</scope>
    <source>
        <strain evidence="5">CCUG 57401</strain>
    </source>
</reference>
<evidence type="ECO:0000256" key="1">
    <source>
        <dbReference type="ARBA" id="ARBA00022679"/>
    </source>
</evidence>
<proteinExistence type="predicted"/>
<dbReference type="PANTHER" id="PTHR43877:SF2">
    <property type="entry name" value="AMINOALKYLPHOSPHONATE N-ACETYLTRANSFERASE-RELATED"/>
    <property type="match status" value="1"/>
</dbReference>
<dbReference type="GO" id="GO:0016746">
    <property type="term" value="F:acyltransferase activity"/>
    <property type="evidence" value="ECO:0007669"/>
    <property type="project" value="UniProtKB-KW"/>
</dbReference>
<dbReference type="Proteomes" id="UP001596037">
    <property type="component" value="Unassembled WGS sequence"/>
</dbReference>
<dbReference type="InterPro" id="IPR016181">
    <property type="entry name" value="Acyl_CoA_acyltransferase"/>
</dbReference>
<evidence type="ECO:0000256" key="2">
    <source>
        <dbReference type="ARBA" id="ARBA00023315"/>
    </source>
</evidence>
<dbReference type="PANTHER" id="PTHR43877">
    <property type="entry name" value="AMINOALKYLPHOSPHONATE N-ACETYLTRANSFERASE-RELATED-RELATED"/>
    <property type="match status" value="1"/>
</dbReference>
<dbReference type="Gene3D" id="3.40.630.30">
    <property type="match status" value="1"/>
</dbReference>
<organism evidence="4 5">
    <name type="scientific">Caenimonas terrae</name>
    <dbReference type="NCBI Taxonomy" id="696074"/>
    <lineage>
        <taxon>Bacteria</taxon>
        <taxon>Pseudomonadati</taxon>
        <taxon>Pseudomonadota</taxon>
        <taxon>Betaproteobacteria</taxon>
        <taxon>Burkholderiales</taxon>
        <taxon>Comamonadaceae</taxon>
        <taxon>Caenimonas</taxon>
    </lineage>
</organism>
<dbReference type="RefSeq" id="WP_376848672.1">
    <property type="nucleotide sequence ID" value="NZ_JBHSMF010000002.1"/>
</dbReference>
<dbReference type="PROSITE" id="PS51186">
    <property type="entry name" value="GNAT"/>
    <property type="match status" value="1"/>
</dbReference>
<dbReference type="InterPro" id="IPR050832">
    <property type="entry name" value="Bact_Acetyltransf"/>
</dbReference>
<sequence length="168" mass="18634">MDIRQLTPSDAPAYRALRLRALREHAEAFSSSHQDDALLPLAHTEKRLLPGEGSRFWGAFDGQRLCGMVGLEREQRSKTRHKAKVVGMYVAPEDAGRGIGRALLDRLVAEARLGGVELLVLTVTDGNKPATTLYQRAGFHSFGVEPDAIRVDGRSFAKRHMYIELKPT</sequence>
<dbReference type="InterPro" id="IPR000182">
    <property type="entry name" value="GNAT_dom"/>
</dbReference>
<evidence type="ECO:0000259" key="3">
    <source>
        <dbReference type="PROSITE" id="PS51186"/>
    </source>
</evidence>
<dbReference type="CDD" id="cd04301">
    <property type="entry name" value="NAT_SF"/>
    <property type="match status" value="1"/>
</dbReference>
<evidence type="ECO:0000313" key="4">
    <source>
        <dbReference type="EMBL" id="MFC5496659.1"/>
    </source>
</evidence>
<keyword evidence="5" id="KW-1185">Reference proteome</keyword>
<name>A0ABW0NCM6_9BURK</name>
<keyword evidence="1 4" id="KW-0808">Transferase</keyword>
<feature type="domain" description="N-acetyltransferase" evidence="3">
    <location>
        <begin position="1"/>
        <end position="168"/>
    </location>
</feature>
<dbReference type="Pfam" id="PF00583">
    <property type="entry name" value="Acetyltransf_1"/>
    <property type="match status" value="1"/>
</dbReference>
<evidence type="ECO:0000313" key="5">
    <source>
        <dbReference type="Proteomes" id="UP001596037"/>
    </source>
</evidence>
<keyword evidence="2 4" id="KW-0012">Acyltransferase</keyword>
<comment type="caution">
    <text evidence="4">The sequence shown here is derived from an EMBL/GenBank/DDBJ whole genome shotgun (WGS) entry which is preliminary data.</text>
</comment>